<keyword evidence="1" id="KW-0238">DNA-binding</keyword>
<dbReference type="SUPFAM" id="SSF82607">
    <property type="entry name" value="YbaB-like"/>
    <property type="match status" value="1"/>
</dbReference>
<dbReference type="GO" id="GO:0003677">
    <property type="term" value="F:DNA binding"/>
    <property type="evidence" value="ECO:0007669"/>
    <property type="project" value="UniProtKB-KW"/>
</dbReference>
<evidence type="ECO:0000313" key="3">
    <source>
        <dbReference type="Proteomes" id="UP001061958"/>
    </source>
</evidence>
<accession>A0A9C7PTZ5</accession>
<gene>
    <name evidence="2" type="ORF">GpartN1_g2267.t1</name>
</gene>
<reference evidence="2" key="2">
    <citation type="submission" date="2022-01" db="EMBL/GenBank/DDBJ databases">
        <authorList>
            <person name="Hirooka S."/>
            <person name="Miyagishima S.Y."/>
        </authorList>
    </citation>
    <scope>NUCLEOTIDE SEQUENCE</scope>
    <source>
        <strain evidence="2">NBRC 102759</strain>
    </source>
</reference>
<dbReference type="Proteomes" id="UP001061958">
    <property type="component" value="Unassembled WGS sequence"/>
</dbReference>
<evidence type="ECO:0000313" key="2">
    <source>
        <dbReference type="EMBL" id="GJQ10476.1"/>
    </source>
</evidence>
<dbReference type="GO" id="GO:0005829">
    <property type="term" value="C:cytosol"/>
    <property type="evidence" value="ECO:0007669"/>
    <property type="project" value="TreeGrafter"/>
</dbReference>
<dbReference type="Gene3D" id="3.30.1310.10">
    <property type="entry name" value="Nucleoid-associated protein YbaB-like domain"/>
    <property type="match status" value="1"/>
</dbReference>
<comment type="caution">
    <text evidence="2">The sequence shown here is derived from an EMBL/GenBank/DDBJ whole genome shotgun (WGS) entry which is preliminary data.</text>
</comment>
<name>A0A9C7PTZ5_9RHOD</name>
<dbReference type="Pfam" id="PF02575">
    <property type="entry name" value="YbaB_DNA_bd"/>
    <property type="match status" value="1"/>
</dbReference>
<dbReference type="InterPro" id="IPR036894">
    <property type="entry name" value="YbaB-like_sf"/>
</dbReference>
<proteinExistence type="predicted"/>
<dbReference type="EMBL" id="BQMJ01000016">
    <property type="protein sequence ID" value="GJQ10476.1"/>
    <property type="molecule type" value="Genomic_DNA"/>
</dbReference>
<dbReference type="PANTHER" id="PTHR33449">
    <property type="entry name" value="NUCLEOID-ASSOCIATED PROTEIN YBAB"/>
    <property type="match status" value="1"/>
</dbReference>
<keyword evidence="3" id="KW-1185">Reference proteome</keyword>
<reference evidence="2" key="1">
    <citation type="journal article" date="2022" name="Proc. Natl. Acad. Sci. U.S.A.">
        <title>Life cycle and functional genomics of the unicellular red alga Galdieria for elucidating algal and plant evolution and industrial use.</title>
        <authorList>
            <person name="Hirooka S."/>
            <person name="Itabashi T."/>
            <person name="Ichinose T.M."/>
            <person name="Onuma R."/>
            <person name="Fujiwara T."/>
            <person name="Yamashita S."/>
            <person name="Jong L.W."/>
            <person name="Tomita R."/>
            <person name="Iwane A.H."/>
            <person name="Miyagishima S.Y."/>
        </authorList>
    </citation>
    <scope>NUCLEOTIDE SEQUENCE</scope>
    <source>
        <strain evidence="2">NBRC 102759</strain>
    </source>
</reference>
<organism evidence="2 3">
    <name type="scientific">Galdieria partita</name>
    <dbReference type="NCBI Taxonomy" id="83374"/>
    <lineage>
        <taxon>Eukaryota</taxon>
        <taxon>Rhodophyta</taxon>
        <taxon>Bangiophyceae</taxon>
        <taxon>Galdieriales</taxon>
        <taxon>Galdieriaceae</taxon>
        <taxon>Galdieria</taxon>
    </lineage>
</organism>
<dbReference type="AlphaFoldDB" id="A0A9C7PTZ5"/>
<dbReference type="OrthoDB" id="10425123at2759"/>
<evidence type="ECO:0000256" key="1">
    <source>
        <dbReference type="ARBA" id="ARBA00023125"/>
    </source>
</evidence>
<dbReference type="InterPro" id="IPR004401">
    <property type="entry name" value="YbaB/EbfC"/>
</dbReference>
<protein>
    <submittedName>
        <fullName evidence="2">Uncharacterized protein</fullName>
    </submittedName>
</protein>
<sequence>MGFICDLSLPSSGGWTCWKQSKSFRFSRCCRVVQMHNSSSSLEKDSGEEWRRAVEKAQLLAQCSQQLQQQLSSIRVKSKSVDGWVEAQYSGNQVPFGVQVDEKLLSVGDVQVISNSITEAVVGAYEASLSYSQNEMAVIAKSLGLKLE</sequence>
<dbReference type="PANTHER" id="PTHR33449:SF1">
    <property type="entry name" value="NUCLEOID-ASSOCIATED PROTEIN YBAB"/>
    <property type="match status" value="1"/>
</dbReference>